<keyword evidence="6" id="KW-0997">Cell inner membrane</keyword>
<keyword evidence="15" id="KW-1185">Reference proteome</keyword>
<dbReference type="PANTHER" id="PTHR30012:SF0">
    <property type="entry name" value="TYPE II SECRETION SYSTEM PROTEIN F-RELATED"/>
    <property type="match status" value="1"/>
</dbReference>
<feature type="domain" description="Type II secretion system protein GspF" evidence="13">
    <location>
        <begin position="77"/>
        <end position="199"/>
    </location>
</feature>
<comment type="subcellular location">
    <subcellularLocation>
        <location evidence="2 11">Cell inner membrane</location>
        <topology evidence="2 11">Multi-pass membrane protein</topology>
    </subcellularLocation>
</comment>
<sequence>MPAFEYEALDARGKKARGLITADSALAARRVLRGRSMAPLTIRQAETRSGAGSGETVSLTDRLRRQDLSSRERMLVTRQLASLLGAGMPVAECLGLLADQGGRHHMRRVLMAVRARVSEGERLSDAMQAFPKSFPAVYRAMVSAGEVAGGLDRVLSRLADYLEKEEAVANRITGALVYPLVLSTVAAGVVTLLMTFVVPRIAEQFTGMGMTLPALTRFMIAVSGFLTEGWPWILGLVLALVIISNIVLRQASARLALHRVLAGLPGLGGFLRKVEAARFARTMGILIESGAILPDALRAAARAASNLAFRDRLERVLVEVESGRALTEALRAQSWLPPLMLFMVAAGERSGALGEMFRRAADQLDQDIDGAIVVGLNLLEPGIILLLGIVVVVIVLSILLPILQLNTLALG</sequence>
<evidence type="ECO:0000256" key="5">
    <source>
        <dbReference type="ARBA" id="ARBA00022475"/>
    </source>
</evidence>
<evidence type="ECO:0000256" key="6">
    <source>
        <dbReference type="ARBA" id="ARBA00022519"/>
    </source>
</evidence>
<dbReference type="Proteomes" id="UP000001964">
    <property type="component" value="Chromosome"/>
</dbReference>
<evidence type="ECO:0000256" key="11">
    <source>
        <dbReference type="RuleBase" id="RU003923"/>
    </source>
</evidence>
<evidence type="ECO:0000313" key="14">
    <source>
        <dbReference type="EMBL" id="ABI64676.1"/>
    </source>
</evidence>
<dbReference type="PRINTS" id="PR00812">
    <property type="entry name" value="BCTERIALGSPF"/>
</dbReference>
<dbReference type="STRING" id="394221.Mmar10_0383"/>
<evidence type="ECO:0000256" key="7">
    <source>
        <dbReference type="ARBA" id="ARBA00022692"/>
    </source>
</evidence>
<dbReference type="AlphaFoldDB" id="Q0ASR1"/>
<protein>
    <recommendedName>
        <fullName evidence="10">General secretion pathway protein F</fullName>
    </recommendedName>
</protein>
<dbReference type="InterPro" id="IPR001992">
    <property type="entry name" value="T2SS_GspF/T4SS_PilC_CS"/>
</dbReference>
<dbReference type="InterPro" id="IPR003004">
    <property type="entry name" value="GspF/PilC"/>
</dbReference>
<gene>
    <name evidence="14" type="ordered locus">Mmar10_0383</name>
</gene>
<dbReference type="InterPro" id="IPR042094">
    <property type="entry name" value="T2SS_GspF_sf"/>
</dbReference>
<dbReference type="KEGG" id="mmr:Mmar10_0383"/>
<reference evidence="14 15" key="1">
    <citation type="submission" date="2006-08" db="EMBL/GenBank/DDBJ databases">
        <title>Complete sequence of Maricaulis maris MCS10.</title>
        <authorList>
            <consortium name="US DOE Joint Genome Institute"/>
            <person name="Copeland A."/>
            <person name="Lucas S."/>
            <person name="Lapidus A."/>
            <person name="Barry K."/>
            <person name="Detter J.C."/>
            <person name="Glavina del Rio T."/>
            <person name="Hammon N."/>
            <person name="Israni S."/>
            <person name="Dalin E."/>
            <person name="Tice H."/>
            <person name="Pitluck S."/>
            <person name="Saunders E."/>
            <person name="Brettin T."/>
            <person name="Bruce D."/>
            <person name="Han C."/>
            <person name="Tapia R."/>
            <person name="Gilna P."/>
            <person name="Schmutz J."/>
            <person name="Larimer F."/>
            <person name="Land M."/>
            <person name="Hauser L."/>
            <person name="Kyrpides N."/>
            <person name="Mikhailova N."/>
            <person name="Viollier P."/>
            <person name="Stephens C."/>
            <person name="Richardson P."/>
        </authorList>
    </citation>
    <scope>NUCLEOTIDE SEQUENCE [LARGE SCALE GENOMIC DNA]</scope>
    <source>
        <strain evidence="14 15">MCS10</strain>
    </source>
</reference>
<dbReference type="eggNOG" id="COG1459">
    <property type="taxonomic scope" value="Bacteria"/>
</dbReference>
<evidence type="ECO:0000313" key="15">
    <source>
        <dbReference type="Proteomes" id="UP000001964"/>
    </source>
</evidence>
<feature type="transmembrane region" description="Helical" evidence="12">
    <location>
        <begin position="383"/>
        <end position="403"/>
    </location>
</feature>
<evidence type="ECO:0000256" key="8">
    <source>
        <dbReference type="ARBA" id="ARBA00022989"/>
    </source>
</evidence>
<accession>Q0ASR1</accession>
<organism evidence="14 15">
    <name type="scientific">Maricaulis maris (strain MCS10)</name>
    <name type="common">Caulobacter maris</name>
    <dbReference type="NCBI Taxonomy" id="394221"/>
    <lineage>
        <taxon>Bacteria</taxon>
        <taxon>Pseudomonadati</taxon>
        <taxon>Pseudomonadota</taxon>
        <taxon>Alphaproteobacteria</taxon>
        <taxon>Maricaulales</taxon>
        <taxon>Maricaulaceae</taxon>
        <taxon>Maricaulis</taxon>
    </lineage>
</organism>
<evidence type="ECO:0000256" key="4">
    <source>
        <dbReference type="ARBA" id="ARBA00022448"/>
    </source>
</evidence>
<dbReference type="OrthoDB" id="9805682at2"/>
<comment type="similarity">
    <text evidence="3 11">Belongs to the GSP F family.</text>
</comment>
<dbReference type="EMBL" id="CP000449">
    <property type="protein sequence ID" value="ABI64676.1"/>
    <property type="molecule type" value="Genomic_DNA"/>
</dbReference>
<feature type="domain" description="Type II secretion system protein GspF" evidence="13">
    <location>
        <begin position="279"/>
        <end position="401"/>
    </location>
</feature>
<feature type="transmembrane region" description="Helical" evidence="12">
    <location>
        <begin position="176"/>
        <end position="198"/>
    </location>
</feature>
<dbReference type="PROSITE" id="PS00874">
    <property type="entry name" value="T2SP_F"/>
    <property type="match status" value="1"/>
</dbReference>
<dbReference type="GO" id="GO:0005886">
    <property type="term" value="C:plasma membrane"/>
    <property type="evidence" value="ECO:0007669"/>
    <property type="project" value="UniProtKB-SubCell"/>
</dbReference>
<dbReference type="GO" id="GO:0015628">
    <property type="term" value="P:protein secretion by the type II secretion system"/>
    <property type="evidence" value="ECO:0007669"/>
    <property type="project" value="TreeGrafter"/>
</dbReference>
<evidence type="ECO:0000256" key="2">
    <source>
        <dbReference type="ARBA" id="ARBA00004429"/>
    </source>
</evidence>
<dbReference type="FunFam" id="1.20.81.30:FF:000001">
    <property type="entry name" value="Type II secretion system protein F"/>
    <property type="match status" value="2"/>
</dbReference>
<dbReference type="RefSeq" id="WP_011642323.1">
    <property type="nucleotide sequence ID" value="NC_008347.1"/>
</dbReference>
<evidence type="ECO:0000256" key="10">
    <source>
        <dbReference type="ARBA" id="ARBA00030750"/>
    </source>
</evidence>
<keyword evidence="4 11" id="KW-0813">Transport</keyword>
<keyword evidence="7 11" id="KW-0812">Transmembrane</keyword>
<keyword evidence="5" id="KW-1003">Cell membrane</keyword>
<evidence type="ECO:0000256" key="12">
    <source>
        <dbReference type="SAM" id="Phobius"/>
    </source>
</evidence>
<dbReference type="HOGENOM" id="CLU_035032_0_1_5"/>
<evidence type="ECO:0000259" key="13">
    <source>
        <dbReference type="Pfam" id="PF00482"/>
    </source>
</evidence>
<dbReference type="InterPro" id="IPR018076">
    <property type="entry name" value="T2SS_GspF_dom"/>
</dbReference>
<keyword evidence="8 12" id="KW-1133">Transmembrane helix</keyword>
<evidence type="ECO:0000256" key="9">
    <source>
        <dbReference type="ARBA" id="ARBA00023136"/>
    </source>
</evidence>
<evidence type="ECO:0000256" key="1">
    <source>
        <dbReference type="ARBA" id="ARBA00002684"/>
    </source>
</evidence>
<feature type="transmembrane region" description="Helical" evidence="12">
    <location>
        <begin position="232"/>
        <end position="248"/>
    </location>
</feature>
<dbReference type="PANTHER" id="PTHR30012">
    <property type="entry name" value="GENERAL SECRETION PATHWAY PROTEIN"/>
    <property type="match status" value="1"/>
</dbReference>
<name>Q0ASR1_MARMM</name>
<dbReference type="Gene3D" id="1.20.81.30">
    <property type="entry name" value="Type II secretion system (T2SS), domain F"/>
    <property type="match status" value="2"/>
</dbReference>
<keyword evidence="9 12" id="KW-0472">Membrane</keyword>
<dbReference type="Pfam" id="PF00482">
    <property type="entry name" value="T2SSF"/>
    <property type="match status" value="2"/>
</dbReference>
<evidence type="ECO:0000256" key="3">
    <source>
        <dbReference type="ARBA" id="ARBA00005745"/>
    </source>
</evidence>
<proteinExistence type="inferred from homology"/>
<comment type="function">
    <text evidence="1">Component of the type II secretion system inner membrane complex required for the energy-dependent secretion of extracellular factors such as proteases and toxins from the periplasm.</text>
</comment>